<evidence type="ECO:0000313" key="1">
    <source>
        <dbReference type="EMBL" id="GFR76099.1"/>
    </source>
</evidence>
<sequence>MRFLDSENKQEHKLNIVWFPPHLGHHLLGQGLKYQHIRQRYASQHRIYSSRDVTLSFAMLSPRVAGRFQKTSSIKRRHEKAVINANPEFDLKMFAEEARKSSKFISILGEPVCHQISLKTSHEKKDYHILSSQSE</sequence>
<evidence type="ECO:0000313" key="2">
    <source>
        <dbReference type="Proteomes" id="UP000762676"/>
    </source>
</evidence>
<organism evidence="1 2">
    <name type="scientific">Elysia marginata</name>
    <dbReference type="NCBI Taxonomy" id="1093978"/>
    <lineage>
        <taxon>Eukaryota</taxon>
        <taxon>Metazoa</taxon>
        <taxon>Spiralia</taxon>
        <taxon>Lophotrochozoa</taxon>
        <taxon>Mollusca</taxon>
        <taxon>Gastropoda</taxon>
        <taxon>Heterobranchia</taxon>
        <taxon>Euthyneura</taxon>
        <taxon>Panpulmonata</taxon>
        <taxon>Sacoglossa</taxon>
        <taxon>Placobranchoidea</taxon>
        <taxon>Plakobranchidae</taxon>
        <taxon>Elysia</taxon>
    </lineage>
</organism>
<dbReference type="EMBL" id="BMAT01011623">
    <property type="protein sequence ID" value="GFR76099.1"/>
    <property type="molecule type" value="Genomic_DNA"/>
</dbReference>
<dbReference type="Proteomes" id="UP000762676">
    <property type="component" value="Unassembled WGS sequence"/>
</dbReference>
<accession>A0AAV4FSL3</accession>
<dbReference type="AlphaFoldDB" id="A0AAV4FSL3"/>
<proteinExistence type="predicted"/>
<name>A0AAV4FSL3_9GAST</name>
<gene>
    <name evidence="1" type="ORF">ElyMa_005792900</name>
</gene>
<reference evidence="1 2" key="1">
    <citation type="journal article" date="2021" name="Elife">
        <title>Chloroplast acquisition without the gene transfer in kleptoplastic sea slugs, Plakobranchus ocellatus.</title>
        <authorList>
            <person name="Maeda T."/>
            <person name="Takahashi S."/>
            <person name="Yoshida T."/>
            <person name="Shimamura S."/>
            <person name="Takaki Y."/>
            <person name="Nagai Y."/>
            <person name="Toyoda A."/>
            <person name="Suzuki Y."/>
            <person name="Arimoto A."/>
            <person name="Ishii H."/>
            <person name="Satoh N."/>
            <person name="Nishiyama T."/>
            <person name="Hasebe M."/>
            <person name="Maruyama T."/>
            <person name="Minagawa J."/>
            <person name="Obokata J."/>
            <person name="Shigenobu S."/>
        </authorList>
    </citation>
    <scope>NUCLEOTIDE SEQUENCE [LARGE SCALE GENOMIC DNA]</scope>
</reference>
<keyword evidence="2" id="KW-1185">Reference proteome</keyword>
<comment type="caution">
    <text evidence="1">The sequence shown here is derived from an EMBL/GenBank/DDBJ whole genome shotgun (WGS) entry which is preliminary data.</text>
</comment>
<protein>
    <submittedName>
        <fullName evidence="1">Uncharacterized protein</fullName>
    </submittedName>
</protein>